<dbReference type="AlphaFoldDB" id="A0A451ENS8"/>
<feature type="chain" id="PRO_5039340797" evidence="1">
    <location>
        <begin position="22"/>
        <end position="74"/>
    </location>
</feature>
<sequence length="74" mass="8373">MKVMRITSLFVLICIMMVAFKQVTGANYDNDTVGKIQKLSTVMGTSAEEMEHHLIDAALENNLELEAMVDEFYE</sequence>
<evidence type="ECO:0000256" key="1">
    <source>
        <dbReference type="SAM" id="SignalP"/>
    </source>
</evidence>
<proteinExistence type="predicted"/>
<protein>
    <submittedName>
        <fullName evidence="2">Uncharacterized protein</fullName>
    </submittedName>
</protein>
<evidence type="ECO:0000313" key="3">
    <source>
        <dbReference type="Proteomes" id="UP000278804"/>
    </source>
</evidence>
<dbReference type="RefSeq" id="WP_125163744.1">
    <property type="nucleotide sequence ID" value="NZ_CP034234.1"/>
</dbReference>
<dbReference type="EMBL" id="CP034234">
    <property type="protein sequence ID" value="AZK43520.1"/>
    <property type="molecule type" value="Genomic_DNA"/>
</dbReference>
<keyword evidence="1" id="KW-0732">Signal</keyword>
<organism evidence="2 3">
    <name type="scientific">Erysipelothrix piscisicarius</name>
    <dbReference type="NCBI Taxonomy" id="2485784"/>
    <lineage>
        <taxon>Bacteria</taxon>
        <taxon>Bacillati</taxon>
        <taxon>Bacillota</taxon>
        <taxon>Erysipelotrichia</taxon>
        <taxon>Erysipelotrichales</taxon>
        <taxon>Erysipelotrichaceae</taxon>
        <taxon>Erysipelothrix</taxon>
    </lineage>
</organism>
<evidence type="ECO:0000313" key="2">
    <source>
        <dbReference type="EMBL" id="AZK43520.1"/>
    </source>
</evidence>
<name>A0A451ENS8_9FIRM</name>
<accession>A0A451ENS8</accession>
<feature type="signal peptide" evidence="1">
    <location>
        <begin position="1"/>
        <end position="21"/>
    </location>
</feature>
<keyword evidence="3" id="KW-1185">Reference proteome</keyword>
<gene>
    <name evidence="2" type="ORF">EEI45_00680</name>
</gene>
<dbReference type="Proteomes" id="UP000278804">
    <property type="component" value="Chromosome"/>
</dbReference>
<dbReference type="KEGG" id="eri:EEI45_00680"/>
<reference evidence="2 3" key="1">
    <citation type="journal article" date="2020" name="Int. J. Syst. Evol. Microbiol.">
        <title>Description of Erysipelothrix piscisicarius sp. nov., an emergent fish pathogen, and assessment of virulence using a tiger barb (Puntigrus tetrazona) infection model.</title>
        <authorList>
            <person name="Pomaranski E.K."/>
            <person name="Griffin M.J."/>
            <person name="Camus A.C."/>
            <person name="Armwood A.R."/>
            <person name="Shelley J."/>
            <person name="Waldbieser G.C."/>
            <person name="LaFrentz B.R."/>
            <person name="Garcia J.C."/>
            <person name="Yanong R."/>
            <person name="Soto E."/>
        </authorList>
    </citation>
    <scope>NUCLEOTIDE SEQUENCE [LARGE SCALE GENOMIC DNA]</scope>
    <source>
        <strain evidence="2 3">15TAL0474</strain>
    </source>
</reference>